<name>A0A261Y7H3_9FUNG</name>
<reference evidence="2 3" key="1">
    <citation type="journal article" date="2017" name="Mycologia">
        <title>Bifiguratus adelaidae, gen. et sp. nov., a new member of Mucoromycotina in endophytic and soil-dwelling habitats.</title>
        <authorList>
            <person name="Torres-Cruz T.J."/>
            <person name="Billingsley Tobias T.L."/>
            <person name="Almatruk M."/>
            <person name="Hesse C."/>
            <person name="Kuske C.R."/>
            <person name="Desiro A."/>
            <person name="Benucci G.M."/>
            <person name="Bonito G."/>
            <person name="Stajich J.E."/>
            <person name="Dunlap C."/>
            <person name="Arnold A.E."/>
            <person name="Porras-Alfaro A."/>
        </authorList>
    </citation>
    <scope>NUCLEOTIDE SEQUENCE [LARGE SCALE GENOMIC DNA]</scope>
    <source>
        <strain evidence="2 3">AZ0501</strain>
    </source>
</reference>
<dbReference type="SUPFAM" id="SSF81383">
    <property type="entry name" value="F-box domain"/>
    <property type="match status" value="1"/>
</dbReference>
<dbReference type="OrthoDB" id="10257471at2759"/>
<feature type="domain" description="F-box/LRR-repeat protein 15-like leucin rich repeat" evidence="1">
    <location>
        <begin position="122"/>
        <end position="352"/>
    </location>
</feature>
<dbReference type="SUPFAM" id="SSF52047">
    <property type="entry name" value="RNI-like"/>
    <property type="match status" value="1"/>
</dbReference>
<evidence type="ECO:0000259" key="1">
    <source>
        <dbReference type="Pfam" id="PF25372"/>
    </source>
</evidence>
<dbReference type="PANTHER" id="PTHR13318">
    <property type="entry name" value="PARTNER OF PAIRED, ISOFORM B-RELATED"/>
    <property type="match status" value="1"/>
</dbReference>
<organism evidence="2 3">
    <name type="scientific">Bifiguratus adelaidae</name>
    <dbReference type="NCBI Taxonomy" id="1938954"/>
    <lineage>
        <taxon>Eukaryota</taxon>
        <taxon>Fungi</taxon>
        <taxon>Fungi incertae sedis</taxon>
        <taxon>Mucoromycota</taxon>
        <taxon>Mucoromycotina</taxon>
        <taxon>Endogonomycetes</taxon>
        <taxon>Endogonales</taxon>
        <taxon>Endogonales incertae sedis</taxon>
        <taxon>Bifiguratus</taxon>
    </lineage>
</organism>
<gene>
    <name evidence="2" type="ORF">BZG36_00506</name>
</gene>
<protein>
    <recommendedName>
        <fullName evidence="1">F-box/LRR-repeat protein 15-like leucin rich repeat domain-containing protein</fullName>
    </recommendedName>
</protein>
<dbReference type="InterPro" id="IPR006553">
    <property type="entry name" value="Leu-rich_rpt_Cys-con_subtyp"/>
</dbReference>
<dbReference type="EMBL" id="MVBO01000003">
    <property type="protein sequence ID" value="OZJ06528.1"/>
    <property type="molecule type" value="Genomic_DNA"/>
</dbReference>
<proteinExistence type="predicted"/>
<sequence>MTAHGGYWSPRHKPLTLLPELLSLIFSHLPQSQLHTILLVNSYFYSVATPVLYKAPSFTQRNSLYLFAESLCSSIRGKCNGRLVKRLYVGEFWAQGGVGDEVLAMILRTVPMLEEISLIGCRRLTDKSMSLLGICCPRLSSINLEGCELSFRTLHEIAYHCRVLKTLNLRGCQSLPGMALIVFGKVASLEHINLTDCRWLSADQTTQDLQKLTKLQTLELINCSAVDDVFLQALISPANPLDISLISNPSIGFPQLTHLYLSGNADIHDSGLCPFLTVHPTIQDLSLACTSITDTSLKHIAATLSKLSALEVSFCPHITAVGIRHVIRKCPRLIVIGLKSCDKIDSDAFPELTDNLHDRDVQLNYLWYEDLEKIRRHEQELRHIVDWAESQNRRMAI</sequence>
<accession>A0A261Y7H3</accession>
<comment type="caution">
    <text evidence="2">The sequence shown here is derived from an EMBL/GenBank/DDBJ whole genome shotgun (WGS) entry which is preliminary data.</text>
</comment>
<dbReference type="Gene3D" id="3.80.10.10">
    <property type="entry name" value="Ribonuclease Inhibitor"/>
    <property type="match status" value="1"/>
</dbReference>
<dbReference type="GO" id="GO:0031146">
    <property type="term" value="P:SCF-dependent proteasomal ubiquitin-dependent protein catabolic process"/>
    <property type="evidence" value="ECO:0007669"/>
    <property type="project" value="TreeGrafter"/>
</dbReference>
<dbReference type="InterPro" id="IPR032675">
    <property type="entry name" value="LRR_dom_sf"/>
</dbReference>
<dbReference type="InterPro" id="IPR057207">
    <property type="entry name" value="FBXL15_LRR"/>
</dbReference>
<dbReference type="SMART" id="SM00367">
    <property type="entry name" value="LRR_CC"/>
    <property type="match status" value="8"/>
</dbReference>
<evidence type="ECO:0000313" key="2">
    <source>
        <dbReference type="EMBL" id="OZJ06528.1"/>
    </source>
</evidence>
<dbReference type="InterPro" id="IPR036047">
    <property type="entry name" value="F-box-like_dom_sf"/>
</dbReference>
<dbReference type="Pfam" id="PF25372">
    <property type="entry name" value="DUF7885"/>
    <property type="match status" value="1"/>
</dbReference>
<keyword evidence="3" id="KW-1185">Reference proteome</keyword>
<dbReference type="AlphaFoldDB" id="A0A261Y7H3"/>
<dbReference type="GO" id="GO:0019005">
    <property type="term" value="C:SCF ubiquitin ligase complex"/>
    <property type="evidence" value="ECO:0007669"/>
    <property type="project" value="TreeGrafter"/>
</dbReference>
<dbReference type="Proteomes" id="UP000242875">
    <property type="component" value="Unassembled WGS sequence"/>
</dbReference>
<evidence type="ECO:0000313" key="3">
    <source>
        <dbReference type="Proteomes" id="UP000242875"/>
    </source>
</evidence>